<evidence type="ECO:0008006" key="3">
    <source>
        <dbReference type="Google" id="ProtNLM"/>
    </source>
</evidence>
<gene>
    <name evidence="1" type="ORF">F7R26_034535</name>
</gene>
<dbReference type="GeneID" id="98406089"/>
<dbReference type="AlphaFoldDB" id="A0A643FXZ7"/>
<organism evidence="1 2">
    <name type="scientific">Cupriavidus basilensis</name>
    <dbReference type="NCBI Taxonomy" id="68895"/>
    <lineage>
        <taxon>Bacteria</taxon>
        <taxon>Pseudomonadati</taxon>
        <taxon>Pseudomonadota</taxon>
        <taxon>Betaproteobacteria</taxon>
        <taxon>Burkholderiales</taxon>
        <taxon>Burkholderiaceae</taxon>
        <taxon>Cupriavidus</taxon>
    </lineage>
</organism>
<accession>A0A643FXZ7</accession>
<dbReference type="Proteomes" id="UP000397656">
    <property type="component" value="Chromosome 2"/>
</dbReference>
<dbReference type="RefSeq" id="WP_150985299.1">
    <property type="nucleotide sequence ID" value="NZ_CP062804.1"/>
</dbReference>
<evidence type="ECO:0000313" key="2">
    <source>
        <dbReference type="Proteomes" id="UP000397656"/>
    </source>
</evidence>
<evidence type="ECO:0000313" key="1">
    <source>
        <dbReference type="EMBL" id="QOT79788.1"/>
    </source>
</evidence>
<reference evidence="1 2" key="1">
    <citation type="submission" date="2020-10" db="EMBL/GenBank/DDBJ databases">
        <title>Complete genome sequence of Cupriavidus basilensis CCUG 49340T.</title>
        <authorList>
            <person name="Salva-Serra F."/>
            <person name="Donoso R.A."/>
            <person name="Cho K.H."/>
            <person name="Yoo J.A."/>
            <person name="Lee K."/>
            <person name="Yoon S.-H."/>
            <person name="Perez-Pantoja D."/>
            <person name="Moore E.R.B."/>
        </authorList>
    </citation>
    <scope>NUCLEOTIDE SEQUENCE [LARGE SCALE GENOMIC DNA]</scope>
    <source>
        <strain evidence="2">CCUG 49340</strain>
    </source>
</reference>
<dbReference type="EMBL" id="CP062804">
    <property type="protein sequence ID" value="QOT79788.1"/>
    <property type="molecule type" value="Genomic_DNA"/>
</dbReference>
<sequence length="143" mass="14757">MPVVRRLSISPRLWLTPLAAIALGGCASVEQSAMQRILDSWQAAPIEQAKAQWGPPQSVQAVPGGTAYLWTEEVPPARAPGGGPRDARAPTSPEPLLVPGLCHRRLIAGPTGLVIGGDWSGNACCVTTALGRCGGLVRASSSS</sequence>
<proteinExistence type="predicted"/>
<name>A0A643FXZ7_9BURK</name>
<protein>
    <recommendedName>
        <fullName evidence="3">Lipoprotein</fullName>
    </recommendedName>
</protein>
<dbReference type="PROSITE" id="PS51257">
    <property type="entry name" value="PROKAR_LIPOPROTEIN"/>
    <property type="match status" value="1"/>
</dbReference>